<keyword evidence="3" id="KW-0677">Repeat</keyword>
<organism evidence="8 9">
    <name type="scientific">Lates calcarifer</name>
    <name type="common">Barramundi</name>
    <name type="synonym">Holocentrus calcarifer</name>
    <dbReference type="NCBI Taxonomy" id="8187"/>
    <lineage>
        <taxon>Eukaryota</taxon>
        <taxon>Metazoa</taxon>
        <taxon>Chordata</taxon>
        <taxon>Craniata</taxon>
        <taxon>Vertebrata</taxon>
        <taxon>Euteleostomi</taxon>
        <taxon>Actinopterygii</taxon>
        <taxon>Neopterygii</taxon>
        <taxon>Teleostei</taxon>
        <taxon>Neoteleostei</taxon>
        <taxon>Acanthomorphata</taxon>
        <taxon>Carangaria</taxon>
        <taxon>Carangaria incertae sedis</taxon>
        <taxon>Centropomidae</taxon>
        <taxon>Lates</taxon>
    </lineage>
</organism>
<dbReference type="InterPro" id="IPR050541">
    <property type="entry name" value="LRR_TM_domain-containing"/>
</dbReference>
<evidence type="ECO:0000259" key="7">
    <source>
        <dbReference type="SMART" id="SM00013"/>
    </source>
</evidence>
<feature type="chain" id="PRO_5021254682" description="LRRNT domain-containing protein" evidence="6">
    <location>
        <begin position="23"/>
        <end position="487"/>
    </location>
</feature>
<feature type="region of interest" description="Disordered" evidence="4">
    <location>
        <begin position="268"/>
        <end position="318"/>
    </location>
</feature>
<evidence type="ECO:0000256" key="4">
    <source>
        <dbReference type="SAM" id="MobiDB-lite"/>
    </source>
</evidence>
<dbReference type="SMART" id="SM00369">
    <property type="entry name" value="LRR_TYP"/>
    <property type="match status" value="7"/>
</dbReference>
<dbReference type="InParanoid" id="A0A4W6FFL6"/>
<dbReference type="STRING" id="8187.ENSLCAP00010049749"/>
<evidence type="ECO:0000256" key="3">
    <source>
        <dbReference type="ARBA" id="ARBA00022737"/>
    </source>
</evidence>
<dbReference type="GO" id="GO:0005886">
    <property type="term" value="C:plasma membrane"/>
    <property type="evidence" value="ECO:0007669"/>
    <property type="project" value="TreeGrafter"/>
</dbReference>
<reference evidence="8" key="2">
    <citation type="submission" date="2025-08" db="UniProtKB">
        <authorList>
            <consortium name="Ensembl"/>
        </authorList>
    </citation>
    <scope>IDENTIFICATION</scope>
</reference>
<feature type="domain" description="LRRNT" evidence="7">
    <location>
        <begin position="22"/>
        <end position="52"/>
    </location>
</feature>
<feature type="transmembrane region" description="Helical" evidence="5">
    <location>
        <begin position="419"/>
        <end position="444"/>
    </location>
</feature>
<reference evidence="9" key="1">
    <citation type="submission" date="2015-09" db="EMBL/GenBank/DDBJ databases">
        <authorList>
            <person name="Sai Rama Sridatta P."/>
        </authorList>
    </citation>
    <scope>NUCLEOTIDE SEQUENCE [LARGE SCALE GENOMIC DNA]</scope>
</reference>
<keyword evidence="9" id="KW-1185">Reference proteome</keyword>
<dbReference type="InterPro" id="IPR000372">
    <property type="entry name" value="LRRNT"/>
</dbReference>
<keyword evidence="1" id="KW-0433">Leucine-rich repeat</keyword>
<evidence type="ECO:0000313" key="9">
    <source>
        <dbReference type="Proteomes" id="UP000314980"/>
    </source>
</evidence>
<evidence type="ECO:0000256" key="2">
    <source>
        <dbReference type="ARBA" id="ARBA00022729"/>
    </source>
</evidence>
<evidence type="ECO:0000313" key="8">
    <source>
        <dbReference type="Ensembl" id="ENSLCAP00010049749.1"/>
    </source>
</evidence>
<keyword evidence="5" id="KW-0812">Transmembrane</keyword>
<evidence type="ECO:0000256" key="1">
    <source>
        <dbReference type="ARBA" id="ARBA00022614"/>
    </source>
</evidence>
<dbReference type="SUPFAM" id="SSF52058">
    <property type="entry name" value="L domain-like"/>
    <property type="match status" value="1"/>
</dbReference>
<dbReference type="InterPro" id="IPR003591">
    <property type="entry name" value="Leu-rich_rpt_typical-subtyp"/>
</dbReference>
<evidence type="ECO:0000256" key="6">
    <source>
        <dbReference type="SAM" id="SignalP"/>
    </source>
</evidence>
<dbReference type="InterPro" id="IPR032675">
    <property type="entry name" value="LRR_dom_sf"/>
</dbReference>
<name>A0A4W6FFL6_LATCA</name>
<dbReference type="GeneTree" id="ENSGT00940000164427"/>
<dbReference type="Gene3D" id="3.80.10.10">
    <property type="entry name" value="Ribonuclease Inhibitor"/>
    <property type="match status" value="3"/>
</dbReference>
<sequence>MDLPLTLDVLLLLSSLNAVVWACPDGCHCQGTKVICSGLSDFPRSVPPSTTALYFSNCRIDSLKPEDLADFSNALGILLIKDTVLREVRPGTFNSIVNVGALGLTSTGLQDLPEALFQNLQKLESLNLRSNKLLLLDLRENLFTSISYVATGAFRGLEQLGEISLHTNQLTNLQAGTFQGLPSLVNISLEHNFISSLPLGFLQGVSHLGQIDLRNNSLFNLDILPLRDWLRQHPSKANQTLLVCEIPSTLNGDMIALLTNENLMALSSTEEPVLTSTEKRRKPHTPPTRRSTSSPAVKTTATSEHEEVTSSGGGEKETLTAVPEGIFQNLPNLREIGLHGNKIAELPPNLFPHKDRLLKITLDNNLLTGLPQDFFVGFPQLKTLTLQKNQLTMEPVSQGPSPSFRYQHKNKVQQCKFQMMIYTALLVVEITCTLVLAKFTLSLYRLLQCRERTYHRVKLTRFSYRREIILRSQRKAEIQGLERTTAL</sequence>
<keyword evidence="2 6" id="KW-0732">Signal</keyword>
<keyword evidence="5" id="KW-0472">Membrane</keyword>
<reference evidence="8" key="3">
    <citation type="submission" date="2025-09" db="UniProtKB">
        <authorList>
            <consortium name="Ensembl"/>
        </authorList>
    </citation>
    <scope>IDENTIFICATION</scope>
</reference>
<evidence type="ECO:0000256" key="5">
    <source>
        <dbReference type="SAM" id="Phobius"/>
    </source>
</evidence>
<dbReference type="Ensembl" id="ENSLCAT00010051000.1">
    <property type="protein sequence ID" value="ENSLCAP00010049749.1"/>
    <property type="gene ID" value="ENSLCAG00010023163.1"/>
</dbReference>
<dbReference type="PANTHER" id="PTHR24369:SF213">
    <property type="entry name" value="INSULIN LIKE GROWTH FACTOR BINDING PROTEIN ACID LABILE SUBUNIT"/>
    <property type="match status" value="1"/>
</dbReference>
<feature type="compositionally biased region" description="Basic and acidic residues" evidence="4">
    <location>
        <begin position="303"/>
        <end position="318"/>
    </location>
</feature>
<dbReference type="Pfam" id="PF13855">
    <property type="entry name" value="LRR_8"/>
    <property type="match status" value="2"/>
</dbReference>
<dbReference type="InterPro" id="IPR001611">
    <property type="entry name" value="Leu-rich_rpt"/>
</dbReference>
<proteinExistence type="predicted"/>
<accession>A0A4W6FFL6</accession>
<protein>
    <recommendedName>
        <fullName evidence="7">LRRNT domain-containing protein</fullName>
    </recommendedName>
</protein>
<dbReference type="PANTHER" id="PTHR24369">
    <property type="entry name" value="ANTIGEN BSP, PUTATIVE-RELATED"/>
    <property type="match status" value="1"/>
</dbReference>
<dbReference type="Proteomes" id="UP000314980">
    <property type="component" value="Unassembled WGS sequence"/>
</dbReference>
<feature type="signal peptide" evidence="6">
    <location>
        <begin position="1"/>
        <end position="22"/>
    </location>
</feature>
<keyword evidence="5" id="KW-1133">Transmembrane helix</keyword>
<dbReference type="AlphaFoldDB" id="A0A4W6FFL6"/>
<dbReference type="SMART" id="SM00013">
    <property type="entry name" value="LRRNT"/>
    <property type="match status" value="1"/>
</dbReference>